<gene>
    <name evidence="2" type="ORF">cyc_02263</name>
</gene>
<name>A0A1D3D3I5_9EIME</name>
<proteinExistence type="predicted"/>
<evidence type="ECO:0000313" key="3">
    <source>
        <dbReference type="Proteomes" id="UP000095192"/>
    </source>
</evidence>
<dbReference type="InParanoid" id="A0A1D3D3I5"/>
<comment type="caution">
    <text evidence="2">The sequence shown here is derived from an EMBL/GenBank/DDBJ whole genome shotgun (WGS) entry which is preliminary data.</text>
</comment>
<organism evidence="2 3">
    <name type="scientific">Cyclospora cayetanensis</name>
    <dbReference type="NCBI Taxonomy" id="88456"/>
    <lineage>
        <taxon>Eukaryota</taxon>
        <taxon>Sar</taxon>
        <taxon>Alveolata</taxon>
        <taxon>Apicomplexa</taxon>
        <taxon>Conoidasida</taxon>
        <taxon>Coccidia</taxon>
        <taxon>Eucoccidiorida</taxon>
        <taxon>Eimeriorina</taxon>
        <taxon>Eimeriidae</taxon>
        <taxon>Cyclospora</taxon>
    </lineage>
</organism>
<dbReference type="Proteomes" id="UP000095192">
    <property type="component" value="Unassembled WGS sequence"/>
</dbReference>
<dbReference type="AlphaFoldDB" id="A0A1D3D3I5"/>
<evidence type="ECO:0000313" key="2">
    <source>
        <dbReference type="EMBL" id="OEH78015.1"/>
    </source>
</evidence>
<protein>
    <submittedName>
        <fullName evidence="2">Uncharacterized protein</fullName>
    </submittedName>
</protein>
<dbReference type="EMBL" id="JROU02000893">
    <property type="protein sequence ID" value="OEH78015.1"/>
    <property type="molecule type" value="Genomic_DNA"/>
</dbReference>
<evidence type="ECO:0000256" key="1">
    <source>
        <dbReference type="SAM" id="MobiDB-lite"/>
    </source>
</evidence>
<dbReference type="VEuPathDB" id="ToxoDB:cyc_02263"/>
<accession>A0A1D3D3I5</accession>
<sequence>MQMVLRRDVEMPECLLSRRTATPSDAAALFKISASMELEKQHEEGRILVELTEDDEEGGHLEQEQQKQSVHPEAKHTQPQDCTFIRYVTSIAEGLDEMPYDFLEGNINCQLPAAMVYEPLVQSIINCHSHIFRDKPKPARIGDRIIRAKRICPPSLCVGPV</sequence>
<dbReference type="VEuPathDB" id="ToxoDB:LOC34619140"/>
<feature type="region of interest" description="Disordered" evidence="1">
    <location>
        <begin position="54"/>
        <end position="77"/>
    </location>
</feature>
<feature type="compositionally biased region" description="Basic and acidic residues" evidence="1">
    <location>
        <begin position="58"/>
        <end position="77"/>
    </location>
</feature>
<reference evidence="2 3" key="1">
    <citation type="journal article" date="2016" name="BMC Genomics">
        <title>Comparative genomics reveals Cyclospora cayetanensis possesses coccidia-like metabolism and invasion components but unique surface antigens.</title>
        <authorList>
            <person name="Liu S."/>
            <person name="Wang L."/>
            <person name="Zheng H."/>
            <person name="Xu Z."/>
            <person name="Roellig D.M."/>
            <person name="Li N."/>
            <person name="Frace M.A."/>
            <person name="Tang K."/>
            <person name="Arrowood M.J."/>
            <person name="Moss D.M."/>
            <person name="Zhang L."/>
            <person name="Feng Y."/>
            <person name="Xiao L."/>
        </authorList>
    </citation>
    <scope>NUCLEOTIDE SEQUENCE [LARGE SCALE GENOMIC DNA]</scope>
    <source>
        <strain evidence="2 3">CHN_HEN01</strain>
    </source>
</reference>
<keyword evidence="3" id="KW-1185">Reference proteome</keyword>